<evidence type="ECO:0000256" key="2">
    <source>
        <dbReference type="ARBA" id="ARBA00022692"/>
    </source>
</evidence>
<feature type="domain" description="DUF202" evidence="6">
    <location>
        <begin position="15"/>
        <end position="76"/>
    </location>
</feature>
<evidence type="ECO:0000256" key="4">
    <source>
        <dbReference type="ARBA" id="ARBA00023136"/>
    </source>
</evidence>
<dbReference type="EMBL" id="JBFRYA010000002">
    <property type="protein sequence ID" value="MEX1667957.1"/>
    <property type="molecule type" value="Genomic_DNA"/>
</dbReference>
<feature type="transmembrane region" description="Helical" evidence="5">
    <location>
        <begin position="24"/>
        <end position="45"/>
    </location>
</feature>
<dbReference type="RefSeq" id="WP_368380256.1">
    <property type="nucleotide sequence ID" value="NZ_JBFRYA010000002.1"/>
</dbReference>
<dbReference type="InterPro" id="IPR003807">
    <property type="entry name" value="DUF202"/>
</dbReference>
<evidence type="ECO:0000313" key="7">
    <source>
        <dbReference type="EMBL" id="MEX1667957.1"/>
    </source>
</evidence>
<keyword evidence="8" id="KW-1185">Reference proteome</keyword>
<protein>
    <submittedName>
        <fullName evidence="7">YidH family protein</fullName>
    </submittedName>
</protein>
<evidence type="ECO:0000259" key="6">
    <source>
        <dbReference type="Pfam" id="PF02656"/>
    </source>
</evidence>
<reference evidence="7 8" key="1">
    <citation type="journal article" date="2011" name="Int. J. Syst. Evol. Microbiol.">
        <title>Zhongshania antarctica gen. nov., sp. nov. and Zhongshania guokunii sp. nov., gammaproteobacteria respectively isolated from coastal attached (fast) ice and surface seawater of the Antarctic.</title>
        <authorList>
            <person name="Li H.J."/>
            <person name="Zhang X.Y."/>
            <person name="Chen C.X."/>
            <person name="Zhang Y.J."/>
            <person name="Gao Z.M."/>
            <person name="Yu Y."/>
            <person name="Chen X.L."/>
            <person name="Chen B."/>
            <person name="Zhang Y.Z."/>
        </authorList>
    </citation>
    <scope>NUCLEOTIDE SEQUENCE [LARGE SCALE GENOMIC DNA]</scope>
    <source>
        <strain evidence="7 8">ZS6-22T</strain>
    </source>
</reference>
<comment type="caution">
    <text evidence="7">The sequence shown here is derived from an EMBL/GenBank/DDBJ whole genome shotgun (WGS) entry which is preliminary data.</text>
</comment>
<evidence type="ECO:0000256" key="3">
    <source>
        <dbReference type="ARBA" id="ARBA00022989"/>
    </source>
</evidence>
<organism evidence="7 8">
    <name type="scientific">Zhongshania guokunii</name>
    <dbReference type="NCBI Taxonomy" id="641783"/>
    <lineage>
        <taxon>Bacteria</taxon>
        <taxon>Pseudomonadati</taxon>
        <taxon>Pseudomonadota</taxon>
        <taxon>Gammaproteobacteria</taxon>
        <taxon>Cellvibrionales</taxon>
        <taxon>Spongiibacteraceae</taxon>
        <taxon>Zhongshania</taxon>
    </lineage>
</organism>
<gene>
    <name evidence="7" type="ORF">AB4876_03485</name>
</gene>
<evidence type="ECO:0000313" key="8">
    <source>
        <dbReference type="Proteomes" id="UP001557485"/>
    </source>
</evidence>
<keyword evidence="3 5" id="KW-1133">Transmembrane helix</keyword>
<evidence type="ECO:0000256" key="5">
    <source>
        <dbReference type="SAM" id="Phobius"/>
    </source>
</evidence>
<proteinExistence type="predicted"/>
<keyword evidence="4 5" id="KW-0472">Membrane</keyword>
<dbReference type="Proteomes" id="UP001557485">
    <property type="component" value="Unassembled WGS sequence"/>
</dbReference>
<accession>A0ABV3U218</accession>
<name>A0ABV3U218_9GAMM</name>
<sequence length="96" mass="10914">MNGDSDTRDRLALERTRMANERTFLAYIRTGLSLLAAAAVMFQFFSKLHSYIATVWVLVIFGLLVLVIGVFRFYSVNAELNRYASSLKDLQNSEKS</sequence>
<keyword evidence="2 5" id="KW-0812">Transmembrane</keyword>
<dbReference type="Pfam" id="PF02656">
    <property type="entry name" value="DUF202"/>
    <property type="match status" value="1"/>
</dbReference>
<evidence type="ECO:0000256" key="1">
    <source>
        <dbReference type="ARBA" id="ARBA00004127"/>
    </source>
</evidence>
<comment type="subcellular location">
    <subcellularLocation>
        <location evidence="1">Endomembrane system</location>
        <topology evidence="1">Multi-pass membrane protein</topology>
    </subcellularLocation>
</comment>
<feature type="transmembrane region" description="Helical" evidence="5">
    <location>
        <begin position="51"/>
        <end position="74"/>
    </location>
</feature>